<dbReference type="Proteomes" id="UP000243680">
    <property type="component" value="Chromosome 1"/>
</dbReference>
<name>A0A1B4LBV0_9BURK</name>
<reference evidence="1 2" key="1">
    <citation type="submission" date="2015-12" db="EMBL/GenBank/DDBJ databases">
        <title>Diversity of Burkholderia near neighbor genomes.</title>
        <authorList>
            <person name="Sahl J."/>
            <person name="Wagner D."/>
            <person name="Keim P."/>
        </authorList>
    </citation>
    <scope>NUCLEOTIDE SEQUENCE [LARGE SCALE GENOMIC DNA]</scope>
    <source>
        <strain evidence="1 2">MSMB0783</strain>
    </source>
</reference>
<protein>
    <submittedName>
        <fullName evidence="1">Uncharacterized protein</fullName>
    </submittedName>
</protein>
<proteinExistence type="predicted"/>
<dbReference type="EMBL" id="CP013420">
    <property type="protein sequence ID" value="AOJ74628.1"/>
    <property type="molecule type" value="Genomic_DNA"/>
</dbReference>
<evidence type="ECO:0000313" key="2">
    <source>
        <dbReference type="Proteomes" id="UP000243680"/>
    </source>
</evidence>
<evidence type="ECO:0000313" key="1">
    <source>
        <dbReference type="EMBL" id="AOJ74628.1"/>
    </source>
</evidence>
<organism evidence="1 2">
    <name type="scientific">Burkholderia ubonensis</name>
    <dbReference type="NCBI Taxonomy" id="101571"/>
    <lineage>
        <taxon>Bacteria</taxon>
        <taxon>Pseudomonadati</taxon>
        <taxon>Pseudomonadota</taxon>
        <taxon>Betaproteobacteria</taxon>
        <taxon>Burkholderiales</taxon>
        <taxon>Burkholderiaceae</taxon>
        <taxon>Burkholderia</taxon>
        <taxon>Burkholderia cepacia complex</taxon>
    </lineage>
</organism>
<accession>A0A1B4LBV0</accession>
<dbReference type="AlphaFoldDB" id="A0A1B4LBV0"/>
<sequence length="456" mass="47044">MGKSAVGLGEAGLSAATGALAAPVGAAYGIGKTLTSGKYGTQQGIDEGERAGAALADKLTYQPRTEAGRADVEALGNSGLMHALQGLPVESPMLARIPEVPRGVLATGEGAAGAARAGANAVGRGAVRAAARALPEVDPETLRLAREAHEMGFRFRPDQMYENKFGRIAGQLSSDVPFSGETSGANQRVFNQRLIQSIGGEGDKLTRQVYANAMKKSGTEIDAITAAHSIPIDNAFLNRLQRAKGNQLPEVQGVVQGYINDLEALAGPRQTLAGGGATSSARQLDGAKLRPFLTKLKSTIRSTSNGDLRHALSDLQGEIEDSFLPQLSPDEAARYAAARRQYAIGKTIEPLVAKSPGGNISPRALMGAVTSNAYGKRAMAMGQGGELGKLADIGSLFLREPGTSNTAERGIVAGVLGGAGLGVNPAAAVAPWVAANLYNRAGPAVTEQLLQRPPTP</sequence>
<gene>
    <name evidence="1" type="ORF">WJ35_05795</name>
</gene>